<dbReference type="InParanoid" id="A0A0C3FFM1"/>
<gene>
    <name evidence="3" type="ORF">PILCRDRAFT_583134</name>
</gene>
<dbReference type="GO" id="GO:0003950">
    <property type="term" value="F:NAD+ poly-ADP-ribosyltransferase activity"/>
    <property type="evidence" value="ECO:0007669"/>
    <property type="project" value="InterPro"/>
</dbReference>
<dbReference type="AlphaFoldDB" id="A0A0C3FFM1"/>
<dbReference type="OrthoDB" id="9514740at2759"/>
<dbReference type="PANTHER" id="PTHR31681:SF3">
    <property type="entry name" value="OS04G0690100 PROTEIN"/>
    <property type="match status" value="1"/>
</dbReference>
<reference evidence="3 4" key="1">
    <citation type="submission" date="2014-04" db="EMBL/GenBank/DDBJ databases">
        <authorList>
            <consortium name="DOE Joint Genome Institute"/>
            <person name="Kuo A."/>
            <person name="Tarkka M."/>
            <person name="Buscot F."/>
            <person name="Kohler A."/>
            <person name="Nagy L.G."/>
            <person name="Floudas D."/>
            <person name="Copeland A."/>
            <person name="Barry K.W."/>
            <person name="Cichocki N."/>
            <person name="Veneault-Fourrey C."/>
            <person name="LaButti K."/>
            <person name="Lindquist E.A."/>
            <person name="Lipzen A."/>
            <person name="Lundell T."/>
            <person name="Morin E."/>
            <person name="Murat C."/>
            <person name="Sun H."/>
            <person name="Tunlid A."/>
            <person name="Henrissat B."/>
            <person name="Grigoriev I.V."/>
            <person name="Hibbett D.S."/>
            <person name="Martin F."/>
            <person name="Nordberg H.P."/>
            <person name="Cantor M.N."/>
            <person name="Hua S.X."/>
        </authorList>
    </citation>
    <scope>NUCLEOTIDE SEQUENCE [LARGE SCALE GENOMIC DNA]</scope>
    <source>
        <strain evidence="3 4">F 1598</strain>
    </source>
</reference>
<dbReference type="Proteomes" id="UP000054166">
    <property type="component" value="Unassembled WGS sequence"/>
</dbReference>
<accession>A0A0C3FFM1</accession>
<feature type="domain" description="PARP catalytic" evidence="2">
    <location>
        <begin position="236"/>
        <end position="305"/>
    </location>
</feature>
<evidence type="ECO:0000313" key="4">
    <source>
        <dbReference type="Proteomes" id="UP000054166"/>
    </source>
</evidence>
<dbReference type="InterPro" id="IPR012317">
    <property type="entry name" value="Poly(ADP-ribose)pol_cat_dom"/>
</dbReference>
<dbReference type="EMBL" id="KN833014">
    <property type="protein sequence ID" value="KIM78746.1"/>
    <property type="molecule type" value="Genomic_DNA"/>
</dbReference>
<keyword evidence="1" id="KW-0472">Membrane</keyword>
<keyword evidence="1" id="KW-0812">Transmembrane</keyword>
<evidence type="ECO:0000256" key="1">
    <source>
        <dbReference type="SAM" id="Phobius"/>
    </source>
</evidence>
<dbReference type="SUPFAM" id="SSF56399">
    <property type="entry name" value="ADP-ribosylation"/>
    <property type="match status" value="1"/>
</dbReference>
<sequence length="334" mass="36309">MLSCDVPPVAITTAETSSATVTSAITTEIETSMTTETSIASATSAAAVSSATTKSSPGVGLVVGVIVVPAVIAAFVAFLLCRRYRRKRQTQQAKAGYYNEMSSPVVWPVQSSWTPQDSRCLMCRMNPKNNGFDFCGPSCRDGARNQAPLVLEVPQGHTTFTMVEHKFQQSWKVNTPCPQVKNVYRIILDSTSVESYDSYLWAHGNESFRYHGTERTCAIGQDGYTTLCMSPSCKACSIIRTSFEISLSNPGGAFGQGIYTSSATNKSARYTHSGIMFLTKVVLGNIKTVSRFAEVIGCPPGYQSVVFDRYGGNWNETVVYTNDAIRPVFMIAFG</sequence>
<proteinExistence type="predicted"/>
<evidence type="ECO:0000313" key="3">
    <source>
        <dbReference type="EMBL" id="KIM78746.1"/>
    </source>
</evidence>
<name>A0A0C3FFM1_PILCF</name>
<dbReference type="PANTHER" id="PTHR31681">
    <property type="entry name" value="C2H2-LIKE ZINC FINGER PROTEIN"/>
    <property type="match status" value="1"/>
</dbReference>
<protein>
    <recommendedName>
        <fullName evidence="2">PARP catalytic domain-containing protein</fullName>
    </recommendedName>
</protein>
<dbReference type="Pfam" id="PF00644">
    <property type="entry name" value="PARP"/>
    <property type="match status" value="1"/>
</dbReference>
<reference evidence="4" key="2">
    <citation type="submission" date="2015-01" db="EMBL/GenBank/DDBJ databases">
        <title>Evolutionary Origins and Diversification of the Mycorrhizal Mutualists.</title>
        <authorList>
            <consortium name="DOE Joint Genome Institute"/>
            <consortium name="Mycorrhizal Genomics Consortium"/>
            <person name="Kohler A."/>
            <person name="Kuo A."/>
            <person name="Nagy L.G."/>
            <person name="Floudas D."/>
            <person name="Copeland A."/>
            <person name="Barry K.W."/>
            <person name="Cichocki N."/>
            <person name="Veneault-Fourrey C."/>
            <person name="LaButti K."/>
            <person name="Lindquist E.A."/>
            <person name="Lipzen A."/>
            <person name="Lundell T."/>
            <person name="Morin E."/>
            <person name="Murat C."/>
            <person name="Riley R."/>
            <person name="Ohm R."/>
            <person name="Sun H."/>
            <person name="Tunlid A."/>
            <person name="Henrissat B."/>
            <person name="Grigoriev I.V."/>
            <person name="Hibbett D.S."/>
            <person name="Martin F."/>
        </authorList>
    </citation>
    <scope>NUCLEOTIDE SEQUENCE [LARGE SCALE GENOMIC DNA]</scope>
    <source>
        <strain evidence="4">F 1598</strain>
    </source>
</reference>
<dbReference type="Gene3D" id="3.90.228.10">
    <property type="match status" value="1"/>
</dbReference>
<dbReference type="HOGENOM" id="CLU_039434_1_1_1"/>
<evidence type="ECO:0000259" key="2">
    <source>
        <dbReference type="Pfam" id="PF00644"/>
    </source>
</evidence>
<organism evidence="3 4">
    <name type="scientific">Piloderma croceum (strain F 1598)</name>
    <dbReference type="NCBI Taxonomy" id="765440"/>
    <lineage>
        <taxon>Eukaryota</taxon>
        <taxon>Fungi</taxon>
        <taxon>Dikarya</taxon>
        <taxon>Basidiomycota</taxon>
        <taxon>Agaricomycotina</taxon>
        <taxon>Agaricomycetes</taxon>
        <taxon>Agaricomycetidae</taxon>
        <taxon>Atheliales</taxon>
        <taxon>Atheliaceae</taxon>
        <taxon>Piloderma</taxon>
    </lineage>
</organism>
<keyword evidence="4" id="KW-1185">Reference proteome</keyword>
<keyword evidence="1" id="KW-1133">Transmembrane helix</keyword>
<feature type="transmembrane region" description="Helical" evidence="1">
    <location>
        <begin position="59"/>
        <end position="81"/>
    </location>
</feature>